<protein>
    <submittedName>
        <fullName evidence="2">Uncharacterized protein</fullName>
    </submittedName>
</protein>
<sequence>MFFFPNHSDISRPVLMPLTKNCGNEFVLAQDYFNGYRADIHQHSNEQFRQFHGQNTNSTADKKEIDIYRGISDLNIVSENPRREPETEDYNYRRARSKRKAGDSDESKKKPSKERGESDKSEKGPSGEPGDSDESKKKPSKERDDDDSKKPETPPVAGGLKSRLPPYAGPNLLPRPKAHSFPVLKRFTRPRAPSFVSRPRTPSDTNLKMFPRPRRPFFPDLKRLSRPRPPSFSHLKRIPRPRPRPRPSPIKMPLEPEMLPGPLSPSDYGKRRREMRRRPEQKGKLFHKFEMHHNIRTKIAPKNIPHRLQIKKKIIQSYVPNKMVPAIVTNTQRKLVPAVRPVIQIRPVQVGIVPVLTEQDFQREPVALDTRNSTATRIKILLKRIKTLFVAGLNMTKELKKTLFVNSELNHNLCLREIQELEQIVGHAPGDNQPTLVEGIQQEEKRLQQSISNRIFIL</sequence>
<feature type="compositionally biased region" description="Basic and acidic residues" evidence="1">
    <location>
        <begin position="133"/>
        <end position="152"/>
    </location>
</feature>
<comment type="caution">
    <text evidence="2">The sequence shown here is derived from an EMBL/GenBank/DDBJ whole genome shotgun (WGS) entry which is preliminary data.</text>
</comment>
<accession>A0A8X6JYV4</accession>
<dbReference type="Proteomes" id="UP000886998">
    <property type="component" value="Unassembled WGS sequence"/>
</dbReference>
<organism evidence="2 3">
    <name type="scientific">Trichonephila inaurata madagascariensis</name>
    <dbReference type="NCBI Taxonomy" id="2747483"/>
    <lineage>
        <taxon>Eukaryota</taxon>
        <taxon>Metazoa</taxon>
        <taxon>Ecdysozoa</taxon>
        <taxon>Arthropoda</taxon>
        <taxon>Chelicerata</taxon>
        <taxon>Arachnida</taxon>
        <taxon>Araneae</taxon>
        <taxon>Araneomorphae</taxon>
        <taxon>Entelegynae</taxon>
        <taxon>Araneoidea</taxon>
        <taxon>Nephilidae</taxon>
        <taxon>Trichonephila</taxon>
        <taxon>Trichonephila inaurata</taxon>
    </lineage>
</organism>
<proteinExistence type="predicted"/>
<reference evidence="2" key="1">
    <citation type="submission" date="2020-08" db="EMBL/GenBank/DDBJ databases">
        <title>Multicomponent nature underlies the extraordinary mechanical properties of spider dragline silk.</title>
        <authorList>
            <person name="Kono N."/>
            <person name="Nakamura H."/>
            <person name="Mori M."/>
            <person name="Yoshida Y."/>
            <person name="Ohtoshi R."/>
            <person name="Malay A.D."/>
            <person name="Moran D.A.P."/>
            <person name="Tomita M."/>
            <person name="Numata K."/>
            <person name="Arakawa K."/>
        </authorList>
    </citation>
    <scope>NUCLEOTIDE SEQUENCE</scope>
</reference>
<feature type="compositionally biased region" description="Basic and acidic residues" evidence="1">
    <location>
        <begin position="100"/>
        <end position="125"/>
    </location>
</feature>
<feature type="region of interest" description="Disordered" evidence="1">
    <location>
        <begin position="78"/>
        <end position="279"/>
    </location>
</feature>
<evidence type="ECO:0000256" key="1">
    <source>
        <dbReference type="SAM" id="MobiDB-lite"/>
    </source>
</evidence>
<dbReference type="EMBL" id="BMAV01026031">
    <property type="protein sequence ID" value="GFS46686.1"/>
    <property type="molecule type" value="Genomic_DNA"/>
</dbReference>
<gene>
    <name evidence="2" type="ORF">TNIN_289481</name>
</gene>
<dbReference type="AlphaFoldDB" id="A0A8X6JYV4"/>
<evidence type="ECO:0000313" key="3">
    <source>
        <dbReference type="Proteomes" id="UP000886998"/>
    </source>
</evidence>
<dbReference type="OrthoDB" id="10570890at2759"/>
<feature type="compositionally biased region" description="Low complexity" evidence="1">
    <location>
        <begin position="252"/>
        <end position="266"/>
    </location>
</feature>
<name>A0A8X6JYV4_9ARAC</name>
<keyword evidence="3" id="KW-1185">Reference proteome</keyword>
<evidence type="ECO:0000313" key="2">
    <source>
        <dbReference type="EMBL" id="GFS46686.1"/>
    </source>
</evidence>
<feature type="compositionally biased region" description="Basic residues" evidence="1">
    <location>
        <begin position="234"/>
        <end position="245"/>
    </location>
</feature>